<dbReference type="Pfam" id="PF00067">
    <property type="entry name" value="p450"/>
    <property type="match status" value="1"/>
</dbReference>
<dbReference type="Gene3D" id="1.10.630.10">
    <property type="entry name" value="Cytochrome P450"/>
    <property type="match status" value="1"/>
</dbReference>
<keyword evidence="5" id="KW-1185">Reference proteome</keyword>
<dbReference type="EMBL" id="CP126666">
    <property type="protein sequence ID" value="WKA12451.1"/>
    <property type="molecule type" value="Genomic_DNA"/>
</dbReference>
<evidence type="ECO:0000313" key="5">
    <source>
        <dbReference type="Proteomes" id="UP001227230"/>
    </source>
</evidence>
<protein>
    <submittedName>
        <fullName evidence="4">Uncharacterized protein</fullName>
    </submittedName>
</protein>
<dbReference type="InterPro" id="IPR036396">
    <property type="entry name" value="Cyt_P450_sf"/>
</dbReference>
<dbReference type="PRINTS" id="PR00359">
    <property type="entry name" value="BP450"/>
</dbReference>
<evidence type="ECO:0000256" key="3">
    <source>
        <dbReference type="ARBA" id="ARBA00023004"/>
    </source>
</evidence>
<sequence length="93" mass="10440">MESSIGNPEDGSSLRTVPPIFAGFRTALKDIEFGGYLIPKGWKIFWATSTTHMDNTIFPEPTKFDPTQFENQASIPPLLLHSIWRGPSDMSRN</sequence>
<proteinExistence type="inferred from homology"/>
<reference evidence="4 5" key="1">
    <citation type="journal article" date="2023" name="Hortic Res">
        <title>The complete reference genome for grapevine (Vitis vinifera L.) genetics and breeding.</title>
        <authorList>
            <person name="Shi X."/>
            <person name="Cao S."/>
            <person name="Wang X."/>
            <person name="Huang S."/>
            <person name="Wang Y."/>
            <person name="Liu Z."/>
            <person name="Liu W."/>
            <person name="Leng X."/>
            <person name="Peng Y."/>
            <person name="Wang N."/>
            <person name="Wang Y."/>
            <person name="Ma Z."/>
            <person name="Xu X."/>
            <person name="Zhang F."/>
            <person name="Xue H."/>
            <person name="Zhong H."/>
            <person name="Wang Y."/>
            <person name="Zhang K."/>
            <person name="Velt A."/>
            <person name="Avia K."/>
            <person name="Holtgrawe D."/>
            <person name="Grimplet J."/>
            <person name="Matus J.T."/>
            <person name="Ware D."/>
            <person name="Wu X."/>
            <person name="Wang H."/>
            <person name="Liu C."/>
            <person name="Fang Y."/>
            <person name="Rustenholz C."/>
            <person name="Cheng Z."/>
            <person name="Xiao H."/>
            <person name="Zhou Y."/>
        </authorList>
    </citation>
    <scope>NUCLEOTIDE SEQUENCE [LARGE SCALE GENOMIC DNA]</scope>
    <source>
        <strain evidence="5">cv. Pinot noir / PN40024</strain>
        <tissue evidence="4">Leaf</tissue>
    </source>
</reference>
<dbReference type="PANTHER" id="PTHR24286:SF190">
    <property type="entry name" value="CYTOCHROME P450"/>
    <property type="match status" value="1"/>
</dbReference>
<keyword evidence="3" id="KW-0408">Iron</keyword>
<name>A0ABY9E1L7_VITVI</name>
<gene>
    <name evidence="4" type="ORF">VitviT2T_029830</name>
</gene>
<dbReference type="InterPro" id="IPR001128">
    <property type="entry name" value="Cyt_P450"/>
</dbReference>
<evidence type="ECO:0000256" key="2">
    <source>
        <dbReference type="ARBA" id="ARBA00022723"/>
    </source>
</evidence>
<dbReference type="SUPFAM" id="SSF48264">
    <property type="entry name" value="Cytochrome P450"/>
    <property type="match status" value="1"/>
</dbReference>
<accession>A0ABY9E1L7</accession>
<dbReference type="PANTHER" id="PTHR24286">
    <property type="entry name" value="CYTOCHROME P450 26"/>
    <property type="match status" value="1"/>
</dbReference>
<keyword evidence="2" id="KW-0479">Metal-binding</keyword>
<evidence type="ECO:0000313" key="4">
    <source>
        <dbReference type="EMBL" id="WKA12451.1"/>
    </source>
</evidence>
<organism evidence="4 5">
    <name type="scientific">Vitis vinifera</name>
    <name type="common">Grape</name>
    <dbReference type="NCBI Taxonomy" id="29760"/>
    <lineage>
        <taxon>Eukaryota</taxon>
        <taxon>Viridiplantae</taxon>
        <taxon>Streptophyta</taxon>
        <taxon>Embryophyta</taxon>
        <taxon>Tracheophyta</taxon>
        <taxon>Spermatophyta</taxon>
        <taxon>Magnoliopsida</taxon>
        <taxon>eudicotyledons</taxon>
        <taxon>Gunneridae</taxon>
        <taxon>Pentapetalae</taxon>
        <taxon>rosids</taxon>
        <taxon>Vitales</taxon>
        <taxon>Vitaceae</taxon>
        <taxon>Viteae</taxon>
        <taxon>Vitis</taxon>
    </lineage>
</organism>
<comment type="similarity">
    <text evidence="1">Belongs to the cytochrome P450 family.</text>
</comment>
<evidence type="ECO:0000256" key="1">
    <source>
        <dbReference type="ARBA" id="ARBA00010617"/>
    </source>
</evidence>
<dbReference type="Proteomes" id="UP001227230">
    <property type="component" value="Chromosome 19"/>
</dbReference>
<dbReference type="InterPro" id="IPR002397">
    <property type="entry name" value="Cyt_P450_B"/>
</dbReference>